<reference evidence="1" key="1">
    <citation type="submission" date="2019-08" db="EMBL/GenBank/DDBJ databases">
        <authorList>
            <person name="Kucharzyk K."/>
            <person name="Murdoch R.W."/>
            <person name="Higgins S."/>
            <person name="Loffler F."/>
        </authorList>
    </citation>
    <scope>NUCLEOTIDE SEQUENCE</scope>
</reference>
<sequence>MGVQSLNCLADQLLRLEVHHVGRLGIDVRPQFLKLLAVELLFIKMQFHVVSPCILGGKHFRVVDRIEDMHHRLLAGFHLLRQLEAAVLLVLVVLIGQGPRFHVTIARQALVEYQCFLLAHGIGITLFV</sequence>
<name>A0A645G8P9_9ZZZZ</name>
<dbReference type="AlphaFoldDB" id="A0A645G8P9"/>
<organism evidence="1">
    <name type="scientific">bioreactor metagenome</name>
    <dbReference type="NCBI Taxonomy" id="1076179"/>
    <lineage>
        <taxon>unclassified sequences</taxon>
        <taxon>metagenomes</taxon>
        <taxon>ecological metagenomes</taxon>
    </lineage>
</organism>
<proteinExistence type="predicted"/>
<dbReference type="EMBL" id="VSSQ01071405">
    <property type="protein sequence ID" value="MPN23015.1"/>
    <property type="molecule type" value="Genomic_DNA"/>
</dbReference>
<accession>A0A645G8P9</accession>
<gene>
    <name evidence="1" type="ORF">SDC9_170400</name>
</gene>
<protein>
    <submittedName>
        <fullName evidence="1">Uncharacterized protein</fullName>
    </submittedName>
</protein>
<comment type="caution">
    <text evidence="1">The sequence shown here is derived from an EMBL/GenBank/DDBJ whole genome shotgun (WGS) entry which is preliminary data.</text>
</comment>
<evidence type="ECO:0000313" key="1">
    <source>
        <dbReference type="EMBL" id="MPN23015.1"/>
    </source>
</evidence>